<dbReference type="Pfam" id="PF01105">
    <property type="entry name" value="EMP24_GP25L"/>
    <property type="match status" value="1"/>
</dbReference>
<evidence type="ECO:0000313" key="14">
    <source>
        <dbReference type="Proteomes" id="UP000070412"/>
    </source>
</evidence>
<dbReference type="EMBL" id="WVUK01000056">
    <property type="protein sequence ID" value="KAF7492404.1"/>
    <property type="molecule type" value="Genomic_DNA"/>
</dbReference>
<dbReference type="InterPro" id="IPR036598">
    <property type="entry name" value="GOLD_dom_sf"/>
</dbReference>
<dbReference type="GO" id="GO:0012505">
    <property type="term" value="C:endomembrane system"/>
    <property type="evidence" value="ECO:0007669"/>
    <property type="project" value="UniProtKB-SubCell"/>
</dbReference>
<dbReference type="GO" id="GO:0016020">
    <property type="term" value="C:membrane"/>
    <property type="evidence" value="ECO:0007669"/>
    <property type="project" value="UniProtKB-SubCell"/>
</dbReference>
<comment type="subcellular location">
    <subcellularLocation>
        <location evidence="8">Endomembrane system</location>
        <topology evidence="8">Single-pass membrane protein</topology>
    </subcellularLocation>
    <subcellularLocation>
        <location evidence="1 9">Membrane</location>
        <topology evidence="1 9">Single-pass type I membrane protein</topology>
    </subcellularLocation>
</comment>
<comment type="similarity">
    <text evidence="2 9">Belongs to the EMP24/GP25L family.</text>
</comment>
<accession>A0A834VES8</accession>
<keyword evidence="14" id="KW-1185">Reference proteome</keyword>
<evidence type="ECO:0000259" key="11">
    <source>
        <dbReference type="PROSITE" id="PS50866"/>
    </source>
</evidence>
<dbReference type="OMA" id="HNRFSTM"/>
<dbReference type="EnsemblMetazoa" id="SSS_3232s_mrna">
    <property type="protein sequence ID" value="KAF7492404.1"/>
    <property type="gene ID" value="SSS_3232"/>
</dbReference>
<evidence type="ECO:0000256" key="6">
    <source>
        <dbReference type="ARBA" id="ARBA00022989"/>
    </source>
</evidence>
<protein>
    <submittedName>
        <fullName evidence="12">Transmembrane emp24 domain-containing protein 6</fullName>
    </submittedName>
</protein>
<dbReference type="OrthoDB" id="10037706at2759"/>
<reference evidence="13" key="3">
    <citation type="submission" date="2022-06" db="UniProtKB">
        <authorList>
            <consortium name="EnsemblMetazoa"/>
        </authorList>
    </citation>
    <scope>IDENTIFICATION</scope>
</reference>
<reference evidence="14" key="1">
    <citation type="journal article" date="2020" name="PLoS Negl. Trop. Dis.">
        <title>High-quality nuclear genome for Sarcoptes scabiei-A critical resource for a neglected parasite.</title>
        <authorList>
            <person name="Korhonen P.K."/>
            <person name="Gasser R.B."/>
            <person name="Ma G."/>
            <person name="Wang T."/>
            <person name="Stroehlein A.J."/>
            <person name="Young N.D."/>
            <person name="Ang C.S."/>
            <person name="Fernando D.D."/>
            <person name="Lu H.C."/>
            <person name="Taylor S."/>
            <person name="Reynolds S.L."/>
            <person name="Mofiz E."/>
            <person name="Najaraj S.H."/>
            <person name="Gowda H."/>
            <person name="Madugundu A."/>
            <person name="Renuse S."/>
            <person name="Holt D."/>
            <person name="Pandey A."/>
            <person name="Papenfuss A.T."/>
            <person name="Fischer K."/>
        </authorList>
    </citation>
    <scope>NUCLEOTIDE SEQUENCE [LARGE SCALE GENOMIC DNA]</scope>
</reference>
<dbReference type="PANTHER" id="PTHR22811">
    <property type="entry name" value="TRANSMEMBRANE EMP24 DOMAIN-CONTAINING PROTEIN"/>
    <property type="match status" value="1"/>
</dbReference>
<evidence type="ECO:0000313" key="13">
    <source>
        <dbReference type="EnsemblMetazoa" id="KAF7492404.1"/>
    </source>
</evidence>
<evidence type="ECO:0000256" key="1">
    <source>
        <dbReference type="ARBA" id="ARBA00004479"/>
    </source>
</evidence>
<dbReference type="InterPro" id="IPR015720">
    <property type="entry name" value="Emp24-like"/>
</dbReference>
<evidence type="ECO:0000256" key="4">
    <source>
        <dbReference type="ARBA" id="ARBA00022692"/>
    </source>
</evidence>
<evidence type="ECO:0000256" key="5">
    <source>
        <dbReference type="ARBA" id="ARBA00022729"/>
    </source>
</evidence>
<keyword evidence="4 9" id="KW-0812">Transmembrane</keyword>
<evidence type="ECO:0000256" key="3">
    <source>
        <dbReference type="ARBA" id="ARBA00022473"/>
    </source>
</evidence>
<evidence type="ECO:0000256" key="8">
    <source>
        <dbReference type="ARBA" id="ARBA00037847"/>
    </source>
</evidence>
<keyword evidence="7 10" id="KW-0472">Membrane</keyword>
<dbReference type="SUPFAM" id="SSF101576">
    <property type="entry name" value="Supernatant protein factor (SPF), C-terminal domain"/>
    <property type="match status" value="1"/>
</dbReference>
<evidence type="ECO:0000256" key="10">
    <source>
        <dbReference type="SAM" id="Phobius"/>
    </source>
</evidence>
<proteinExistence type="inferred from homology"/>
<reference evidence="12" key="2">
    <citation type="submission" date="2020-01" db="EMBL/GenBank/DDBJ databases">
        <authorList>
            <person name="Korhonen P.K.K."/>
            <person name="Guangxu M.G."/>
            <person name="Wang T.W."/>
            <person name="Stroehlein A.J.S."/>
            <person name="Young N.D."/>
            <person name="Ang C.-S.A."/>
            <person name="Fernando D.W.F."/>
            <person name="Lu H.L."/>
            <person name="Taylor S.T."/>
            <person name="Ehtesham M.E.M."/>
            <person name="Najaraj S.H.N."/>
            <person name="Harsha G.H.G."/>
            <person name="Madugundu A.M."/>
            <person name="Renuse S.R."/>
            <person name="Holt D.H."/>
            <person name="Pandey A.P."/>
            <person name="Papenfuss A.P."/>
            <person name="Gasser R.B.G."/>
            <person name="Fischer K.F."/>
        </authorList>
    </citation>
    <scope>NUCLEOTIDE SEQUENCE</scope>
    <source>
        <strain evidence="12">SSS_KF_BRIS2020</strain>
    </source>
</reference>
<keyword evidence="5" id="KW-0732">Signal</keyword>
<evidence type="ECO:0000256" key="9">
    <source>
        <dbReference type="RuleBase" id="RU003827"/>
    </source>
</evidence>
<evidence type="ECO:0000256" key="2">
    <source>
        <dbReference type="ARBA" id="ARBA00007104"/>
    </source>
</evidence>
<organism evidence="12">
    <name type="scientific">Sarcoptes scabiei</name>
    <name type="common">Itch mite</name>
    <name type="synonym">Acarus scabiei</name>
    <dbReference type="NCBI Taxonomy" id="52283"/>
    <lineage>
        <taxon>Eukaryota</taxon>
        <taxon>Metazoa</taxon>
        <taxon>Ecdysozoa</taxon>
        <taxon>Arthropoda</taxon>
        <taxon>Chelicerata</taxon>
        <taxon>Arachnida</taxon>
        <taxon>Acari</taxon>
        <taxon>Acariformes</taxon>
        <taxon>Sarcoptiformes</taxon>
        <taxon>Astigmata</taxon>
        <taxon>Psoroptidia</taxon>
        <taxon>Sarcoptoidea</taxon>
        <taxon>Sarcoptidae</taxon>
        <taxon>Sarcoptinae</taxon>
        <taxon>Sarcoptes</taxon>
    </lineage>
</organism>
<dbReference type="AlphaFoldDB" id="A0A834VES8"/>
<keyword evidence="3" id="KW-0217">Developmental protein</keyword>
<gene>
    <name evidence="12" type="ORF">SSS_3232</name>
</gene>
<sequence length="237" mass="27434">MLPKENLKYFQIALFVWISFRNFVAKAENYTPEMSQDNLGTAYEFKIHIDAGKEDCFYQYIEAGSSLYIAFQVVRGGDSMAGFYVNGPTNQPIMPYQWKQHAEIDDSNVLQTGYYSLCIDNKPSSFHSKLVSLYLASLKRDEWDKYIKELSDSDVSVSNVTSMLRNVQLNINEVVKKLEHSRQKHTYDLYLADSNNRYVQNWSLIHCVVVIACSIVQVIFVRKLFESNEFKKGKVRA</sequence>
<evidence type="ECO:0000313" key="12">
    <source>
        <dbReference type="EMBL" id="KAF7492404.1"/>
    </source>
</evidence>
<dbReference type="SMART" id="SM01190">
    <property type="entry name" value="EMP24_GP25L"/>
    <property type="match status" value="1"/>
</dbReference>
<keyword evidence="6 10" id="KW-1133">Transmembrane helix</keyword>
<dbReference type="InterPro" id="IPR009038">
    <property type="entry name" value="GOLD_dom"/>
</dbReference>
<evidence type="ECO:0000256" key="7">
    <source>
        <dbReference type="ARBA" id="ARBA00023136"/>
    </source>
</evidence>
<dbReference type="Proteomes" id="UP000070412">
    <property type="component" value="Unassembled WGS sequence"/>
</dbReference>
<feature type="transmembrane region" description="Helical" evidence="10">
    <location>
        <begin position="202"/>
        <end position="221"/>
    </location>
</feature>
<dbReference type="PROSITE" id="PS50866">
    <property type="entry name" value="GOLD"/>
    <property type="match status" value="1"/>
</dbReference>
<feature type="domain" description="GOLD" evidence="11">
    <location>
        <begin position="54"/>
        <end position="137"/>
    </location>
</feature>
<name>A0A834VES8_SARSC</name>